<dbReference type="InterPro" id="IPR037151">
    <property type="entry name" value="AlkB-like_sf"/>
</dbReference>
<organism evidence="7 8">
    <name type="scientific">Neonectria magnoliae</name>
    <dbReference type="NCBI Taxonomy" id="2732573"/>
    <lineage>
        <taxon>Eukaryota</taxon>
        <taxon>Fungi</taxon>
        <taxon>Dikarya</taxon>
        <taxon>Ascomycota</taxon>
        <taxon>Pezizomycotina</taxon>
        <taxon>Sordariomycetes</taxon>
        <taxon>Hypocreomycetidae</taxon>
        <taxon>Hypocreales</taxon>
        <taxon>Nectriaceae</taxon>
        <taxon>Neonectria</taxon>
    </lineage>
</organism>
<dbReference type="Proteomes" id="UP001498421">
    <property type="component" value="Unassembled WGS sequence"/>
</dbReference>
<feature type="compositionally biased region" description="Polar residues" evidence="6">
    <location>
        <begin position="1"/>
        <end position="15"/>
    </location>
</feature>
<dbReference type="SUPFAM" id="SSF51197">
    <property type="entry name" value="Clavaminate synthase-like"/>
    <property type="match status" value="1"/>
</dbReference>
<dbReference type="PANTHER" id="PTHR46030:SF1">
    <property type="entry name" value="ALPHA-KETOGLUTARATE-DEPENDENT DIOXYGENASE ALKB HOMOLOG 6"/>
    <property type="match status" value="1"/>
</dbReference>
<comment type="similarity">
    <text evidence="1">Belongs to the alkB family.</text>
</comment>
<evidence type="ECO:0000313" key="8">
    <source>
        <dbReference type="Proteomes" id="UP001498421"/>
    </source>
</evidence>
<dbReference type="PANTHER" id="PTHR46030">
    <property type="entry name" value="ALPHA-KETOGLUTARATE-DEPENDENT DIOXYGENASE ALKB HOMOLOG 6"/>
    <property type="match status" value="1"/>
</dbReference>
<evidence type="ECO:0000256" key="2">
    <source>
        <dbReference type="ARBA" id="ARBA00022723"/>
    </source>
</evidence>
<keyword evidence="3" id="KW-0223">Dioxygenase</keyword>
<evidence type="ECO:0000256" key="1">
    <source>
        <dbReference type="ARBA" id="ARBA00007879"/>
    </source>
</evidence>
<evidence type="ECO:0000313" key="7">
    <source>
        <dbReference type="EMBL" id="KAK7417493.1"/>
    </source>
</evidence>
<comment type="caution">
    <text evidence="7">The sequence shown here is derived from an EMBL/GenBank/DDBJ whole genome shotgun (WGS) entry which is preliminary data.</text>
</comment>
<name>A0ABR1H8M2_9HYPO</name>
<protein>
    <recommendedName>
        <fullName evidence="9">Fe2OG dioxygenase domain-containing protein</fullName>
    </recommendedName>
</protein>
<evidence type="ECO:0000256" key="6">
    <source>
        <dbReference type="SAM" id="MobiDB-lite"/>
    </source>
</evidence>
<dbReference type="EMBL" id="JAZAVK010000185">
    <property type="protein sequence ID" value="KAK7417493.1"/>
    <property type="molecule type" value="Genomic_DNA"/>
</dbReference>
<keyword evidence="5" id="KW-0408">Iron</keyword>
<evidence type="ECO:0008006" key="9">
    <source>
        <dbReference type="Google" id="ProtNLM"/>
    </source>
</evidence>
<evidence type="ECO:0000256" key="4">
    <source>
        <dbReference type="ARBA" id="ARBA00023002"/>
    </source>
</evidence>
<gene>
    <name evidence="7" type="ORF">QQZ08_011610</name>
</gene>
<keyword evidence="2" id="KW-0479">Metal-binding</keyword>
<dbReference type="InterPro" id="IPR032862">
    <property type="entry name" value="ALKBH6"/>
</dbReference>
<evidence type="ECO:0000256" key="5">
    <source>
        <dbReference type="ARBA" id="ARBA00023004"/>
    </source>
</evidence>
<reference evidence="7 8" key="1">
    <citation type="journal article" date="2025" name="Microbiol. Resour. Announc.">
        <title>Draft genome sequences for Neonectria magnoliae and Neonectria punicea, canker pathogens of Liriodendron tulipifera and Acer saccharum in West Virginia.</title>
        <authorList>
            <person name="Petronek H.M."/>
            <person name="Kasson M.T."/>
            <person name="Metheny A.M."/>
            <person name="Stauder C.M."/>
            <person name="Lovett B."/>
            <person name="Lynch S.C."/>
            <person name="Garnas J.R."/>
            <person name="Kasson L.R."/>
            <person name="Stajich J.E."/>
        </authorList>
    </citation>
    <scope>NUCLEOTIDE SEQUENCE [LARGE SCALE GENOMIC DNA]</scope>
    <source>
        <strain evidence="7 8">NRRL 64651</strain>
    </source>
</reference>
<feature type="region of interest" description="Disordered" evidence="6">
    <location>
        <begin position="1"/>
        <end position="24"/>
    </location>
</feature>
<proteinExistence type="inferred from homology"/>
<accession>A0ABR1H8M2</accession>
<evidence type="ECO:0000256" key="3">
    <source>
        <dbReference type="ARBA" id="ARBA00022964"/>
    </source>
</evidence>
<dbReference type="Gene3D" id="2.60.120.590">
    <property type="entry name" value="Alpha-ketoglutarate-dependent dioxygenase AlkB-like"/>
    <property type="match status" value="1"/>
</dbReference>
<sequence length="285" mass="31782">MGPSSPQISNLSDASPGNEGHGISLPASLGHARIAALPQTAFYIPNFISEEEEQMILDRIAAAPKPRWKQLTHRRLQTWPSDLVKNKLLEAPLPSWLDSPVVSRLLSLPVQEAHPEHIFNGSPHERPNHVLINEYPPGIGIMPHKLSTPQVNSPRALQILILQQDGDAYWPVVCTVSLGASLCLNIHRSKDDGALDPEPAWRILQEPRSLLITTEKLYTDYLHGIADIEEDIELSAKNVANWDLLRDTDTYADGRNVRQTRTSLTYRDVLGVSKIGNKLGKFLMR</sequence>
<keyword evidence="8" id="KW-1185">Reference proteome</keyword>
<keyword evidence="4" id="KW-0560">Oxidoreductase</keyword>